<feature type="chain" id="PRO_5046701423" evidence="1">
    <location>
        <begin position="31"/>
        <end position="195"/>
    </location>
</feature>
<name>A0ABS8I2N1_9NOSO</name>
<reference evidence="2 3" key="1">
    <citation type="journal article" date="2021" name="Microorganisms">
        <title>Genome Evolution of Filamentous Cyanobacterium Nostoc Species: From Facultative Symbiosis to Free Living.</title>
        <authorList>
            <person name="Huo D."/>
            <person name="Li H."/>
            <person name="Cai F."/>
            <person name="Guo X."/>
            <person name="Qiao Z."/>
            <person name="Wang W."/>
            <person name="Yu G."/>
            <person name="Li R."/>
        </authorList>
    </citation>
    <scope>NUCLEOTIDE SEQUENCE [LARGE SCALE GENOMIC DNA]</scope>
    <source>
        <strain evidence="2 3">CHAB 5714</strain>
    </source>
</reference>
<keyword evidence="1" id="KW-0732">Signal</keyword>
<gene>
    <name evidence="2" type="ORF">LC586_03470</name>
</gene>
<sequence>MLASFNRLARATASFAVLSVGILAGIPAHAQNQFDSIDYPVRSGGIAIRNTTGCVTNELSWVTAGNRRELKTKVVILTNNNNWASYSEGTLSGSSSASGELKQFFSDRRIYTYGGPPGGLSDIVGDQPFSQQATDRQIIWLYPDGSIGFQNLTWGGFTIFNPSDYQCFGNIVTINDPTGSVILVNFTRREWPLIR</sequence>
<dbReference type="RefSeq" id="WP_229483044.1">
    <property type="nucleotide sequence ID" value="NZ_JAIVFQ010000003.1"/>
</dbReference>
<evidence type="ECO:0000313" key="3">
    <source>
        <dbReference type="Proteomes" id="UP001199525"/>
    </source>
</evidence>
<evidence type="ECO:0000256" key="1">
    <source>
        <dbReference type="SAM" id="SignalP"/>
    </source>
</evidence>
<organism evidence="2 3">
    <name type="scientific">Nostoc favosum CHAB5714</name>
    <dbReference type="NCBI Taxonomy" id="2780399"/>
    <lineage>
        <taxon>Bacteria</taxon>
        <taxon>Bacillati</taxon>
        <taxon>Cyanobacteriota</taxon>
        <taxon>Cyanophyceae</taxon>
        <taxon>Nostocales</taxon>
        <taxon>Nostocaceae</taxon>
        <taxon>Nostoc</taxon>
        <taxon>Nostoc favosum</taxon>
    </lineage>
</organism>
<feature type="signal peptide" evidence="1">
    <location>
        <begin position="1"/>
        <end position="30"/>
    </location>
</feature>
<evidence type="ECO:0000313" key="2">
    <source>
        <dbReference type="EMBL" id="MCC5598322.1"/>
    </source>
</evidence>
<dbReference type="Proteomes" id="UP001199525">
    <property type="component" value="Unassembled WGS sequence"/>
</dbReference>
<accession>A0ABS8I2N1</accession>
<proteinExistence type="predicted"/>
<comment type="caution">
    <text evidence="2">The sequence shown here is derived from an EMBL/GenBank/DDBJ whole genome shotgun (WGS) entry which is preliminary data.</text>
</comment>
<keyword evidence="3" id="KW-1185">Reference proteome</keyword>
<dbReference type="EMBL" id="JAIVFQ010000003">
    <property type="protein sequence ID" value="MCC5598322.1"/>
    <property type="molecule type" value="Genomic_DNA"/>
</dbReference>
<protein>
    <submittedName>
        <fullName evidence="2">Uncharacterized protein</fullName>
    </submittedName>
</protein>